<evidence type="ECO:0000313" key="6">
    <source>
        <dbReference type="Proteomes" id="UP000500791"/>
    </source>
</evidence>
<gene>
    <name evidence="5" type="ORF">G8E03_12690</name>
</gene>
<accession>A0A6G7VNT6</accession>
<evidence type="ECO:0000256" key="1">
    <source>
        <dbReference type="ARBA" id="ARBA00004613"/>
    </source>
</evidence>
<dbReference type="PRINTS" id="PR00313">
    <property type="entry name" value="CABNDNGRPT"/>
</dbReference>
<dbReference type="GO" id="GO:0005509">
    <property type="term" value="F:calcium ion binding"/>
    <property type="evidence" value="ECO:0007669"/>
    <property type="project" value="InterPro"/>
</dbReference>
<keyword evidence="2" id="KW-0964">Secreted</keyword>
<dbReference type="InterPro" id="IPR018511">
    <property type="entry name" value="Hemolysin-typ_Ca-bd_CS"/>
</dbReference>
<dbReference type="Gene3D" id="2.150.10.10">
    <property type="entry name" value="Serralysin-like metalloprotease, C-terminal"/>
    <property type="match status" value="4"/>
</dbReference>
<dbReference type="EMBL" id="CP049811">
    <property type="protein sequence ID" value="QIK41536.1"/>
    <property type="molecule type" value="Genomic_DNA"/>
</dbReference>
<evidence type="ECO:0000259" key="4">
    <source>
        <dbReference type="Pfam" id="PF13403"/>
    </source>
</evidence>
<dbReference type="PANTHER" id="PTHR38340:SF1">
    <property type="entry name" value="S-LAYER PROTEIN"/>
    <property type="match status" value="1"/>
</dbReference>
<dbReference type="InterPro" id="IPR011049">
    <property type="entry name" value="Serralysin-like_metalloprot_C"/>
</dbReference>
<dbReference type="SUPFAM" id="SSF51294">
    <property type="entry name" value="Hedgehog/intein (Hint) domain"/>
    <property type="match status" value="1"/>
</dbReference>
<dbReference type="PROSITE" id="PS00330">
    <property type="entry name" value="HEMOLYSIN_CALCIUM"/>
    <property type="match status" value="5"/>
</dbReference>
<dbReference type="Pfam" id="PF00353">
    <property type="entry name" value="HemolysinCabind"/>
    <property type="match status" value="8"/>
</dbReference>
<evidence type="ECO:0000256" key="3">
    <source>
        <dbReference type="SAM" id="MobiDB-lite"/>
    </source>
</evidence>
<dbReference type="KEGG" id="mon:G8E03_12690"/>
<feature type="region of interest" description="Disordered" evidence="3">
    <location>
        <begin position="190"/>
        <end position="226"/>
    </location>
</feature>
<feature type="region of interest" description="Disordered" evidence="3">
    <location>
        <begin position="781"/>
        <end position="800"/>
    </location>
</feature>
<comment type="subcellular location">
    <subcellularLocation>
        <location evidence="1">Secreted</location>
    </subcellularLocation>
</comment>
<dbReference type="Proteomes" id="UP000500791">
    <property type="component" value="Chromosome"/>
</dbReference>
<dbReference type="AlphaFoldDB" id="A0A6G7VNT6"/>
<feature type="compositionally biased region" description="Polar residues" evidence="3">
    <location>
        <begin position="787"/>
        <end position="796"/>
    </location>
</feature>
<feature type="region of interest" description="Disordered" evidence="3">
    <location>
        <begin position="740"/>
        <end position="770"/>
    </location>
</feature>
<dbReference type="Pfam" id="PF13403">
    <property type="entry name" value="Hint_2"/>
    <property type="match status" value="1"/>
</dbReference>
<evidence type="ECO:0000313" key="5">
    <source>
        <dbReference type="EMBL" id="QIK41536.1"/>
    </source>
</evidence>
<reference evidence="5 6" key="1">
    <citation type="submission" date="2020-03" db="EMBL/GenBank/DDBJ databases">
        <title>Complete genome sequence of Monaibacterium sp. ALG8 with diverse plasmids.</title>
        <authorList>
            <person name="Sun C."/>
        </authorList>
    </citation>
    <scope>NUCLEOTIDE SEQUENCE [LARGE SCALE GENOMIC DNA]</scope>
    <source>
        <strain evidence="5 6">ALG8</strain>
    </source>
</reference>
<dbReference type="InterPro" id="IPR028992">
    <property type="entry name" value="Hedgehog/Intein_dom"/>
</dbReference>
<feature type="domain" description="Hedgehog/Intein (Hint)" evidence="4">
    <location>
        <begin position="902"/>
        <end position="1039"/>
    </location>
</feature>
<evidence type="ECO:0000256" key="2">
    <source>
        <dbReference type="ARBA" id="ARBA00022525"/>
    </source>
</evidence>
<protein>
    <recommendedName>
        <fullName evidence="4">Hedgehog/Intein (Hint) domain-containing protein</fullName>
    </recommendedName>
</protein>
<keyword evidence="6" id="KW-1185">Reference proteome</keyword>
<dbReference type="SUPFAM" id="SSF51120">
    <property type="entry name" value="beta-Roll"/>
    <property type="match status" value="4"/>
</dbReference>
<sequence>MANIYTYSGYTDAEMNFDGGFTEFTVPTSAPSLQIHIEDTDTTLSRPQSGAMAYIFDPSTGTYTDSGQVELAVVDSWAVSGGFITVYAVDIDGDIYNIISESDQQAYSGETATFDSVVEGSSVAYDAIPSWGETLTGAEGGPAMGGDDAIYGLEGDDSLRGLSGNDTITGGDGNDSLDGAVGNDNLFGGAGDDSVLGGENDDVVQGGDGDDIVYGDGSDVRDPSQDAATFNFNRANVDTTNTSDNGDANETVGESITYEAVATTAEGVVVDARFTILSITESDGTTPSAMPVDLNNSDMGDPNIVILNLGATTTGGPGAVYGGHKAEIIVEFFAASGPNTGQPIALNGTFVFRDLDETDPNNGLDTDIERVTVATSEFTSYEVATNTSVDVQDDANSFTFSGSRNNDQTTLTAVEQEQNQVALDFVNRESFTVTLTSRRVNSGFTFDTRNFTTPTTIGDASNEGNDYVSGGAGNDTLFGSSGTDTLDGGTGNDLIDAGNDSDTILLNDGFGADTIRGSEGGTDQDTLTAIGLSSNGVDVIISDFSNGNLTGTAEESGTGDVTEFSEIETLVLSNNDDTYDSTAVGAVTVEGLQGDDAITTGSGNDTIYGGNVNTSTGGATSSGNDTISSGAGDDYVYAGDGADLLIVGTGNDSIRGQAGNDTFQLEDNFAQDTLSGDGGNDIIDASNLTAHGIDVVFSDDNNGTISDQTNASGEFSSIRDFVFSEQADNVNADNIASNVRDHDLAGGDDSYDADASTGNRNVDGGAGNDTIVTGLGDDNIVGGEGNDSLQGNSGADTLSGGAGSDTLTMFENDTATGGLGNDFFNFATGASSGSGGDTIVATGGEDPGDSDIDTLSLAGLTNLSGNSLTKNDITFVNGDPEAGSFTMEDGTVVTFSEMERVICFDSEARIMTPTGPRAAGKLKPGDLIVTRDHGLQPVRWMGRRTVRATGALAPIQFDAGVFGNPNVLRVSPQHRMLLRDSALRLTHGVDEMLVAAKHMVNDTTIRQISGGTIEYVHLMFDRHAIIFAEGIESESFHPGEMGYEALDPAGRSELFALFPELAVSGPQGYGPSSRETLKPWEVPASFARSA</sequence>
<proteinExistence type="predicted"/>
<dbReference type="InterPro" id="IPR050557">
    <property type="entry name" value="RTX_toxin/Mannuronan_C5-epim"/>
</dbReference>
<dbReference type="PANTHER" id="PTHR38340">
    <property type="entry name" value="S-LAYER PROTEIN"/>
    <property type="match status" value="1"/>
</dbReference>
<organism evidence="5 6">
    <name type="scientific">Pontivivens nitratireducens</name>
    <dbReference type="NCBI Taxonomy" id="2758038"/>
    <lineage>
        <taxon>Bacteria</taxon>
        <taxon>Pseudomonadati</taxon>
        <taxon>Pseudomonadota</taxon>
        <taxon>Alphaproteobacteria</taxon>
        <taxon>Rhodobacterales</taxon>
        <taxon>Paracoccaceae</taxon>
        <taxon>Pontivivens</taxon>
    </lineage>
</organism>
<dbReference type="RefSeq" id="WP_166192506.1">
    <property type="nucleotide sequence ID" value="NZ_CP049811.1"/>
</dbReference>
<dbReference type="InterPro" id="IPR036844">
    <property type="entry name" value="Hint_dom_sf"/>
</dbReference>
<dbReference type="InterPro" id="IPR001343">
    <property type="entry name" value="Hemolysn_Ca-bd"/>
</dbReference>
<name>A0A6G7VNT6_9RHOB</name>
<dbReference type="GO" id="GO:0005576">
    <property type="term" value="C:extracellular region"/>
    <property type="evidence" value="ECO:0007669"/>
    <property type="project" value="UniProtKB-SubCell"/>
</dbReference>